<protein>
    <submittedName>
        <fullName evidence="1">Uncharacterized protein</fullName>
    </submittedName>
</protein>
<reference evidence="1 2" key="1">
    <citation type="submission" date="2019-07" db="EMBL/GenBank/DDBJ databases">
        <title>WGS assembly of Gossypium mustelinum.</title>
        <authorList>
            <person name="Chen Z.J."/>
            <person name="Sreedasyam A."/>
            <person name="Ando A."/>
            <person name="Song Q."/>
            <person name="De L."/>
            <person name="Hulse-Kemp A."/>
            <person name="Ding M."/>
            <person name="Ye W."/>
            <person name="Kirkbride R."/>
            <person name="Jenkins J."/>
            <person name="Plott C."/>
            <person name="Lovell J."/>
            <person name="Lin Y.-M."/>
            <person name="Vaughn R."/>
            <person name="Liu B."/>
            <person name="Li W."/>
            <person name="Simpson S."/>
            <person name="Scheffler B."/>
            <person name="Saski C."/>
            <person name="Grover C."/>
            <person name="Hu G."/>
            <person name="Conover J."/>
            <person name="Carlson J."/>
            <person name="Shu S."/>
            <person name="Boston L."/>
            <person name="Williams M."/>
            <person name="Peterson D."/>
            <person name="Mcgee K."/>
            <person name="Jones D."/>
            <person name="Wendel J."/>
            <person name="Stelly D."/>
            <person name="Grimwood J."/>
            <person name="Schmutz J."/>
        </authorList>
    </citation>
    <scope>NUCLEOTIDE SEQUENCE [LARGE SCALE GENOMIC DNA]</scope>
    <source>
        <strain evidence="1">1408120.09</strain>
    </source>
</reference>
<evidence type="ECO:0000313" key="2">
    <source>
        <dbReference type="Proteomes" id="UP000323597"/>
    </source>
</evidence>
<sequence>MLWITESCCRSHMVPYRNGICLSCFILSARIHQQCYHNGAALAPLEMNFKLRWS</sequence>
<proteinExistence type="predicted"/>
<evidence type="ECO:0000313" key="1">
    <source>
        <dbReference type="EMBL" id="TYJ45389.1"/>
    </source>
</evidence>
<dbReference type="EMBL" id="CM017637">
    <property type="protein sequence ID" value="TYJ45388.1"/>
    <property type="molecule type" value="Genomic_DNA"/>
</dbReference>
<organism evidence="1 2">
    <name type="scientific">Gossypium mustelinum</name>
    <name type="common">Cotton</name>
    <name type="synonym">Gossypium caicoense</name>
    <dbReference type="NCBI Taxonomy" id="34275"/>
    <lineage>
        <taxon>Eukaryota</taxon>
        <taxon>Viridiplantae</taxon>
        <taxon>Streptophyta</taxon>
        <taxon>Embryophyta</taxon>
        <taxon>Tracheophyta</taxon>
        <taxon>Spermatophyta</taxon>
        <taxon>Magnoliopsida</taxon>
        <taxon>eudicotyledons</taxon>
        <taxon>Gunneridae</taxon>
        <taxon>Pentapetalae</taxon>
        <taxon>rosids</taxon>
        <taxon>malvids</taxon>
        <taxon>Malvales</taxon>
        <taxon>Malvaceae</taxon>
        <taxon>Malvoideae</taxon>
        <taxon>Gossypium</taxon>
    </lineage>
</organism>
<accession>A0A5D3A5C9</accession>
<keyword evidence="2" id="KW-1185">Reference proteome</keyword>
<dbReference type="AlphaFoldDB" id="A0A5D3A5C9"/>
<name>A0A5D3A5C9_GOSMU</name>
<dbReference type="Proteomes" id="UP000323597">
    <property type="component" value="Chromosome A02"/>
</dbReference>
<gene>
    <name evidence="1" type="ORF">E1A91_A02G051900v1</name>
</gene>
<dbReference type="EMBL" id="CM017637">
    <property type="protein sequence ID" value="TYJ45389.1"/>
    <property type="molecule type" value="Genomic_DNA"/>
</dbReference>